<dbReference type="GO" id="GO:0008270">
    <property type="term" value="F:zinc ion binding"/>
    <property type="evidence" value="ECO:0007669"/>
    <property type="project" value="UniProtKB-KW"/>
</dbReference>
<proteinExistence type="predicted"/>
<feature type="domain" description="C2H2-type" evidence="9">
    <location>
        <begin position="22"/>
        <end position="49"/>
    </location>
</feature>
<protein>
    <recommendedName>
        <fullName evidence="9">C2H2-type domain-containing protein</fullName>
    </recommendedName>
</protein>
<feature type="domain" description="C2H2-type" evidence="9">
    <location>
        <begin position="60"/>
        <end position="83"/>
    </location>
</feature>
<dbReference type="Pfam" id="PF00096">
    <property type="entry name" value="zf-C2H2"/>
    <property type="match status" value="1"/>
</dbReference>
<evidence type="ECO:0000256" key="5">
    <source>
        <dbReference type="ARBA" id="ARBA00022833"/>
    </source>
</evidence>
<dbReference type="EMBL" id="OV651825">
    <property type="protein sequence ID" value="CAH1102833.1"/>
    <property type="molecule type" value="Genomic_DNA"/>
</dbReference>
<dbReference type="OrthoDB" id="8922241at2759"/>
<dbReference type="PROSITE" id="PS00028">
    <property type="entry name" value="ZINC_FINGER_C2H2_1"/>
    <property type="match status" value="2"/>
</dbReference>
<accession>A0A9P0CLM2</accession>
<dbReference type="SMART" id="SM00355">
    <property type="entry name" value="ZnF_C2H2"/>
    <property type="match status" value="4"/>
</dbReference>
<dbReference type="PANTHER" id="PTHR24381:SF390">
    <property type="entry name" value="ZINC FINGER PROTEIN 37 HOMOLOG"/>
    <property type="match status" value="1"/>
</dbReference>
<keyword evidence="5" id="KW-0862">Zinc</keyword>
<organism evidence="10 11">
    <name type="scientific">Psylliodes chrysocephalus</name>
    <dbReference type="NCBI Taxonomy" id="3402493"/>
    <lineage>
        <taxon>Eukaryota</taxon>
        <taxon>Metazoa</taxon>
        <taxon>Ecdysozoa</taxon>
        <taxon>Arthropoda</taxon>
        <taxon>Hexapoda</taxon>
        <taxon>Insecta</taxon>
        <taxon>Pterygota</taxon>
        <taxon>Neoptera</taxon>
        <taxon>Endopterygota</taxon>
        <taxon>Coleoptera</taxon>
        <taxon>Polyphaga</taxon>
        <taxon>Cucujiformia</taxon>
        <taxon>Chrysomeloidea</taxon>
        <taxon>Chrysomelidae</taxon>
        <taxon>Galerucinae</taxon>
        <taxon>Alticini</taxon>
        <taxon>Psylliodes</taxon>
    </lineage>
</organism>
<dbReference type="Gene3D" id="3.30.160.60">
    <property type="entry name" value="Classic Zinc Finger"/>
    <property type="match status" value="1"/>
</dbReference>
<evidence type="ECO:0000256" key="3">
    <source>
        <dbReference type="ARBA" id="ARBA00022737"/>
    </source>
</evidence>
<evidence type="ECO:0000256" key="6">
    <source>
        <dbReference type="ARBA" id="ARBA00023125"/>
    </source>
</evidence>
<reference evidence="10" key="1">
    <citation type="submission" date="2022-01" db="EMBL/GenBank/DDBJ databases">
        <authorList>
            <person name="King R."/>
        </authorList>
    </citation>
    <scope>NUCLEOTIDE SEQUENCE</scope>
</reference>
<dbReference type="SUPFAM" id="SSF57667">
    <property type="entry name" value="beta-beta-alpha zinc fingers"/>
    <property type="match status" value="1"/>
</dbReference>
<dbReference type="GO" id="GO:0000981">
    <property type="term" value="F:DNA-binding transcription factor activity, RNA polymerase II-specific"/>
    <property type="evidence" value="ECO:0007669"/>
    <property type="project" value="TreeGrafter"/>
</dbReference>
<dbReference type="InterPro" id="IPR036236">
    <property type="entry name" value="Znf_C2H2_sf"/>
</dbReference>
<evidence type="ECO:0000256" key="1">
    <source>
        <dbReference type="ARBA" id="ARBA00004123"/>
    </source>
</evidence>
<evidence type="ECO:0000256" key="8">
    <source>
        <dbReference type="PROSITE-ProRule" id="PRU00042"/>
    </source>
</evidence>
<keyword evidence="4 8" id="KW-0863">Zinc-finger</keyword>
<evidence type="ECO:0000313" key="10">
    <source>
        <dbReference type="EMBL" id="CAH1102833.1"/>
    </source>
</evidence>
<dbReference type="PROSITE" id="PS50157">
    <property type="entry name" value="ZINC_FINGER_C2H2_2"/>
    <property type="match status" value="2"/>
</dbReference>
<keyword evidence="6" id="KW-0238">DNA-binding</keyword>
<dbReference type="GO" id="GO:0000977">
    <property type="term" value="F:RNA polymerase II transcription regulatory region sequence-specific DNA binding"/>
    <property type="evidence" value="ECO:0007669"/>
    <property type="project" value="TreeGrafter"/>
</dbReference>
<evidence type="ECO:0000313" key="11">
    <source>
        <dbReference type="Proteomes" id="UP001153636"/>
    </source>
</evidence>
<evidence type="ECO:0000256" key="4">
    <source>
        <dbReference type="ARBA" id="ARBA00022771"/>
    </source>
</evidence>
<dbReference type="Proteomes" id="UP001153636">
    <property type="component" value="Chromosome 13"/>
</dbReference>
<keyword evidence="2" id="KW-0479">Metal-binding</keyword>
<sequence length="236" mass="28231">MSQQALKKHDRNVHNFLKQVIYECEKCNEAYTSKRKLRDHFRVHYNNNNNNNNNNKKKQFKCKECGKCYSLQKYLHEHFKKKHRPNGVDTEIHSSKPSCTYQYHNCDLTFVLKLDIIKHVKIHQISHKNLLYPVQECNQDYNRYVTIRSHLTEEHNLHLRKETVEFSNKTGEDDNNTESDVLKVEKSIDDINDKYENNDANCENNASDDKEEIDEDEAILFFIILIFARVFFKIRC</sequence>
<dbReference type="InterPro" id="IPR013087">
    <property type="entry name" value="Znf_C2H2_type"/>
</dbReference>
<dbReference type="GO" id="GO:0005634">
    <property type="term" value="C:nucleus"/>
    <property type="evidence" value="ECO:0007669"/>
    <property type="project" value="UniProtKB-SubCell"/>
</dbReference>
<dbReference type="AlphaFoldDB" id="A0A9P0CLM2"/>
<comment type="subcellular location">
    <subcellularLocation>
        <location evidence="1">Nucleus</location>
    </subcellularLocation>
</comment>
<gene>
    <name evidence="10" type="ORF">PSYICH_LOCUS4024</name>
</gene>
<dbReference type="PANTHER" id="PTHR24381">
    <property type="entry name" value="ZINC FINGER PROTEIN"/>
    <property type="match status" value="1"/>
</dbReference>
<evidence type="ECO:0000256" key="7">
    <source>
        <dbReference type="ARBA" id="ARBA00023242"/>
    </source>
</evidence>
<evidence type="ECO:0000259" key="9">
    <source>
        <dbReference type="PROSITE" id="PS50157"/>
    </source>
</evidence>
<keyword evidence="3" id="KW-0677">Repeat</keyword>
<keyword evidence="7" id="KW-0539">Nucleus</keyword>
<evidence type="ECO:0000256" key="2">
    <source>
        <dbReference type="ARBA" id="ARBA00022723"/>
    </source>
</evidence>
<name>A0A9P0CLM2_9CUCU</name>
<keyword evidence="11" id="KW-1185">Reference proteome</keyword>